<feature type="transmembrane region" description="Helical" evidence="12">
    <location>
        <begin position="81"/>
        <end position="99"/>
    </location>
</feature>
<feature type="transmembrane region" description="Helical" evidence="12">
    <location>
        <begin position="310"/>
        <end position="330"/>
    </location>
</feature>
<evidence type="ECO:0000256" key="6">
    <source>
        <dbReference type="ARBA" id="ARBA00022692"/>
    </source>
</evidence>
<reference evidence="13" key="1">
    <citation type="submission" date="2006-10" db="EMBL/GenBank/DDBJ databases">
        <authorList>
            <person name="Amadeo P."/>
            <person name="Zhao Q."/>
            <person name="Wortman J."/>
            <person name="Fraser-Liggett C."/>
            <person name="Carlton J."/>
        </authorList>
    </citation>
    <scope>NUCLEOTIDE SEQUENCE</scope>
    <source>
        <strain evidence="13">G3</strain>
    </source>
</reference>
<dbReference type="PANTHER" id="PTHR23516">
    <property type="entry name" value="SAM (S-ADENOSYL METHIONINE) TRANSPORTER"/>
    <property type="match status" value="1"/>
</dbReference>
<feature type="transmembrane region" description="Helical" evidence="12">
    <location>
        <begin position="106"/>
        <end position="123"/>
    </location>
</feature>
<dbReference type="Gene3D" id="1.20.1250.20">
    <property type="entry name" value="MFS general substrate transporter like domains"/>
    <property type="match status" value="1"/>
</dbReference>
<dbReference type="CDD" id="cd06174">
    <property type="entry name" value="MFS"/>
    <property type="match status" value="1"/>
</dbReference>
<evidence type="ECO:0000256" key="10">
    <source>
        <dbReference type="ARBA" id="ARBA00030646"/>
    </source>
</evidence>
<proteinExistence type="predicted"/>
<feature type="transmembrane region" description="Helical" evidence="12">
    <location>
        <begin position="336"/>
        <end position="359"/>
    </location>
</feature>
<evidence type="ECO:0000256" key="3">
    <source>
        <dbReference type="ARBA" id="ARBA00021242"/>
    </source>
</evidence>
<accession>A2DL58</accession>
<feature type="transmembrane region" description="Helical" evidence="12">
    <location>
        <begin position="129"/>
        <end position="155"/>
    </location>
</feature>
<dbReference type="RefSeq" id="XP_001579835.1">
    <property type="nucleotide sequence ID" value="XM_001579785.1"/>
</dbReference>
<evidence type="ECO:0000256" key="1">
    <source>
        <dbReference type="ARBA" id="ARBA00003019"/>
    </source>
</evidence>
<evidence type="ECO:0000256" key="2">
    <source>
        <dbReference type="ARBA" id="ARBA00004651"/>
    </source>
</evidence>
<evidence type="ECO:0000256" key="8">
    <source>
        <dbReference type="ARBA" id="ARBA00023065"/>
    </source>
</evidence>
<keyword evidence="14" id="KW-1185">Reference proteome</keyword>
<comment type="function">
    <text evidence="1">Mediates high-affinity intracellular uptake of the rare oligo-element molybdenum.</text>
</comment>
<feature type="transmembrane region" description="Helical" evidence="12">
    <location>
        <begin position="201"/>
        <end position="223"/>
    </location>
</feature>
<keyword evidence="4" id="KW-0813">Transport</keyword>
<dbReference type="InParanoid" id="A2DL58"/>
<dbReference type="PANTHER" id="PTHR23516:SF1">
    <property type="entry name" value="MOLYBDATE-ANION TRANSPORTER"/>
    <property type="match status" value="1"/>
</dbReference>
<dbReference type="VEuPathDB" id="TrichDB:TVAG_295010"/>
<dbReference type="GO" id="GO:0006811">
    <property type="term" value="P:monoatomic ion transport"/>
    <property type="evidence" value="ECO:0007669"/>
    <property type="project" value="UniProtKB-KW"/>
</dbReference>
<dbReference type="VEuPathDB" id="TrichDB:TVAGG3_0273640"/>
<name>A2DL58_TRIV3</name>
<evidence type="ECO:0000313" key="14">
    <source>
        <dbReference type="Proteomes" id="UP000001542"/>
    </source>
</evidence>
<keyword evidence="6 12" id="KW-0812">Transmembrane</keyword>
<evidence type="ECO:0000256" key="5">
    <source>
        <dbReference type="ARBA" id="ARBA00022475"/>
    </source>
</evidence>
<evidence type="ECO:0000256" key="7">
    <source>
        <dbReference type="ARBA" id="ARBA00022989"/>
    </source>
</evidence>
<keyword evidence="7 12" id="KW-1133">Transmembrane helix</keyword>
<dbReference type="AlphaFoldDB" id="A2DL58"/>
<feature type="transmembrane region" description="Helical" evidence="12">
    <location>
        <begin position="371"/>
        <end position="391"/>
    </location>
</feature>
<dbReference type="GO" id="GO:0005886">
    <property type="term" value="C:plasma membrane"/>
    <property type="evidence" value="ECO:0007669"/>
    <property type="project" value="UniProtKB-SubCell"/>
</dbReference>
<comment type="subcellular location">
    <subcellularLocation>
        <location evidence="2">Cell membrane</location>
        <topology evidence="2">Multi-pass membrane protein</topology>
    </subcellularLocation>
</comment>
<dbReference type="InterPro" id="IPR008509">
    <property type="entry name" value="MOT2/MFSD5"/>
</dbReference>
<reference evidence="13" key="2">
    <citation type="journal article" date="2007" name="Science">
        <title>Draft genome sequence of the sexually transmitted pathogen Trichomonas vaginalis.</title>
        <authorList>
            <person name="Carlton J.M."/>
            <person name="Hirt R.P."/>
            <person name="Silva J.C."/>
            <person name="Delcher A.L."/>
            <person name="Schatz M."/>
            <person name="Zhao Q."/>
            <person name="Wortman J.R."/>
            <person name="Bidwell S.L."/>
            <person name="Alsmark U.C.M."/>
            <person name="Besteiro S."/>
            <person name="Sicheritz-Ponten T."/>
            <person name="Noel C.J."/>
            <person name="Dacks J.B."/>
            <person name="Foster P.G."/>
            <person name="Simillion C."/>
            <person name="Van de Peer Y."/>
            <person name="Miranda-Saavedra D."/>
            <person name="Barton G.J."/>
            <person name="Westrop G.D."/>
            <person name="Mueller S."/>
            <person name="Dessi D."/>
            <person name="Fiori P.L."/>
            <person name="Ren Q."/>
            <person name="Paulsen I."/>
            <person name="Zhang H."/>
            <person name="Bastida-Corcuera F.D."/>
            <person name="Simoes-Barbosa A."/>
            <person name="Brown M.T."/>
            <person name="Hayes R.D."/>
            <person name="Mukherjee M."/>
            <person name="Okumura C.Y."/>
            <person name="Schneider R."/>
            <person name="Smith A.J."/>
            <person name="Vanacova S."/>
            <person name="Villalvazo M."/>
            <person name="Haas B.J."/>
            <person name="Pertea M."/>
            <person name="Feldblyum T.V."/>
            <person name="Utterback T.R."/>
            <person name="Shu C.L."/>
            <person name="Osoegawa K."/>
            <person name="de Jong P.J."/>
            <person name="Hrdy I."/>
            <person name="Horvathova L."/>
            <person name="Zubacova Z."/>
            <person name="Dolezal P."/>
            <person name="Malik S.B."/>
            <person name="Logsdon J.M. Jr."/>
            <person name="Henze K."/>
            <person name="Gupta A."/>
            <person name="Wang C.C."/>
            <person name="Dunne R.L."/>
            <person name="Upcroft J.A."/>
            <person name="Upcroft P."/>
            <person name="White O."/>
            <person name="Salzberg S.L."/>
            <person name="Tang P."/>
            <person name="Chiu C.-H."/>
            <person name="Lee Y.-S."/>
            <person name="Embley T.M."/>
            <person name="Coombs G.H."/>
            <person name="Mottram J.C."/>
            <person name="Tachezy J."/>
            <person name="Fraser-Liggett C.M."/>
            <person name="Johnson P.J."/>
        </authorList>
    </citation>
    <scope>NUCLEOTIDE SEQUENCE [LARGE SCALE GENOMIC DNA]</scope>
    <source>
        <strain evidence="13">G3</strain>
    </source>
</reference>
<organism evidence="13 14">
    <name type="scientific">Trichomonas vaginalis (strain ATCC PRA-98 / G3)</name>
    <dbReference type="NCBI Taxonomy" id="412133"/>
    <lineage>
        <taxon>Eukaryota</taxon>
        <taxon>Metamonada</taxon>
        <taxon>Parabasalia</taxon>
        <taxon>Trichomonadida</taxon>
        <taxon>Trichomonadidae</taxon>
        <taxon>Trichomonas</taxon>
    </lineage>
</organism>
<dbReference type="EMBL" id="DS113214">
    <property type="protein sequence ID" value="EAY18849.1"/>
    <property type="molecule type" value="Genomic_DNA"/>
</dbReference>
<keyword evidence="5" id="KW-1003">Cell membrane</keyword>
<dbReference type="GO" id="GO:0015098">
    <property type="term" value="F:molybdate ion transmembrane transporter activity"/>
    <property type="evidence" value="ECO:0007669"/>
    <property type="project" value="InterPro"/>
</dbReference>
<evidence type="ECO:0000256" key="4">
    <source>
        <dbReference type="ARBA" id="ARBA00022448"/>
    </source>
</evidence>
<dbReference type="Proteomes" id="UP000001542">
    <property type="component" value="Unassembled WGS sequence"/>
</dbReference>
<sequence>MDELLDTIVVWVFRISLGIAMFVVLYKRIMSPQSINKDLKILLARYFACQFAIFFASHLQMPYRYQLFLEKGLTGSQISEIFAYANIVIAIWNLIMPIALKKLGHATLCTFVALSYCLNSFLISFSDKFYLFVISGCISGLAMPTAMMSLMDYWMSEEMLLPEESNANFVFNEFRVLVALLNSSISSPTSNYIATNYGIKYVFSFTISIPLASIILITSLLHLQKKPEEKSIGGDFSDLKVFFTENPKNIAFVFTEIAFSVVLHSMMQHMSAFLFTPTHKPPMGYVKGAYGVLDLISAQLFSQISGNLSATMWTIVIMISMGVAMSGIVVFYENKIITFLLLGLVSAIISSANGIFIQMRKLIYPGRIRNYIMTVVKMPSSLISTVIIYFVKDYNVKSYIIVSTVVVAWGAIFAYIIRSFEKTEIITKDQEELLEETKNITVEVDEEEEKKEV</sequence>
<evidence type="ECO:0000256" key="9">
    <source>
        <dbReference type="ARBA" id="ARBA00023136"/>
    </source>
</evidence>
<dbReference type="KEGG" id="tva:5464365"/>
<feature type="transmembrane region" description="Helical" evidence="12">
    <location>
        <begin position="42"/>
        <end position="61"/>
    </location>
</feature>
<feature type="transmembrane region" description="Helical" evidence="12">
    <location>
        <begin position="397"/>
        <end position="417"/>
    </location>
</feature>
<evidence type="ECO:0000256" key="11">
    <source>
        <dbReference type="ARBA" id="ARBA00032555"/>
    </source>
</evidence>
<gene>
    <name evidence="13" type="ORF">TVAG_295010</name>
</gene>
<dbReference type="SUPFAM" id="SSF103473">
    <property type="entry name" value="MFS general substrate transporter"/>
    <property type="match status" value="1"/>
</dbReference>
<evidence type="ECO:0000256" key="12">
    <source>
        <dbReference type="SAM" id="Phobius"/>
    </source>
</evidence>
<keyword evidence="8" id="KW-0406">Ion transport</keyword>
<evidence type="ECO:0000313" key="13">
    <source>
        <dbReference type="EMBL" id="EAY18849.1"/>
    </source>
</evidence>
<protein>
    <recommendedName>
        <fullName evidence="3">Molybdate-anion transporter</fullName>
    </recommendedName>
    <alternativeName>
        <fullName evidence="10">Major facilitator superfamily domain-containing protein 5</fullName>
    </alternativeName>
    <alternativeName>
        <fullName evidence="11">Molybdate transporter 2 homolog</fullName>
    </alternativeName>
</protein>
<dbReference type="InterPro" id="IPR036259">
    <property type="entry name" value="MFS_trans_sf"/>
</dbReference>
<keyword evidence="9 12" id="KW-0472">Membrane</keyword>
<feature type="transmembrane region" description="Helical" evidence="12">
    <location>
        <begin position="12"/>
        <end position="30"/>
    </location>
</feature>